<feature type="signal peptide" evidence="1">
    <location>
        <begin position="1"/>
        <end position="21"/>
    </location>
</feature>
<accession>A0AAD7G101</accession>
<feature type="chain" id="PRO_5042034421" description="GPI anchored protein" evidence="1">
    <location>
        <begin position="22"/>
        <end position="194"/>
    </location>
</feature>
<evidence type="ECO:0008006" key="4">
    <source>
        <dbReference type="Google" id="ProtNLM"/>
    </source>
</evidence>
<evidence type="ECO:0000256" key="1">
    <source>
        <dbReference type="SAM" id="SignalP"/>
    </source>
</evidence>
<keyword evidence="1" id="KW-0732">Signal</keyword>
<proteinExistence type="predicted"/>
<comment type="caution">
    <text evidence="2">The sequence shown here is derived from an EMBL/GenBank/DDBJ whole genome shotgun (WGS) entry which is preliminary data.</text>
</comment>
<evidence type="ECO:0000313" key="3">
    <source>
        <dbReference type="Proteomes" id="UP001221142"/>
    </source>
</evidence>
<reference evidence="2" key="1">
    <citation type="submission" date="2023-03" db="EMBL/GenBank/DDBJ databases">
        <title>Massive genome expansion in bonnet fungi (Mycena s.s.) driven by repeated elements and novel gene families across ecological guilds.</title>
        <authorList>
            <consortium name="Lawrence Berkeley National Laboratory"/>
            <person name="Harder C.B."/>
            <person name="Miyauchi S."/>
            <person name="Viragh M."/>
            <person name="Kuo A."/>
            <person name="Thoen E."/>
            <person name="Andreopoulos B."/>
            <person name="Lu D."/>
            <person name="Skrede I."/>
            <person name="Drula E."/>
            <person name="Henrissat B."/>
            <person name="Morin E."/>
            <person name="Kohler A."/>
            <person name="Barry K."/>
            <person name="LaButti K."/>
            <person name="Morin E."/>
            <person name="Salamov A."/>
            <person name="Lipzen A."/>
            <person name="Mereny Z."/>
            <person name="Hegedus B."/>
            <person name="Baldrian P."/>
            <person name="Stursova M."/>
            <person name="Weitz H."/>
            <person name="Taylor A."/>
            <person name="Grigoriev I.V."/>
            <person name="Nagy L.G."/>
            <person name="Martin F."/>
            <person name="Kauserud H."/>
        </authorList>
    </citation>
    <scope>NUCLEOTIDE SEQUENCE</scope>
    <source>
        <strain evidence="2">9284</strain>
    </source>
</reference>
<keyword evidence="3" id="KW-1185">Reference proteome</keyword>
<dbReference type="Proteomes" id="UP001221142">
    <property type="component" value="Unassembled WGS sequence"/>
</dbReference>
<organism evidence="2 3">
    <name type="scientific">Roridomyces roridus</name>
    <dbReference type="NCBI Taxonomy" id="1738132"/>
    <lineage>
        <taxon>Eukaryota</taxon>
        <taxon>Fungi</taxon>
        <taxon>Dikarya</taxon>
        <taxon>Basidiomycota</taxon>
        <taxon>Agaricomycotina</taxon>
        <taxon>Agaricomycetes</taxon>
        <taxon>Agaricomycetidae</taxon>
        <taxon>Agaricales</taxon>
        <taxon>Marasmiineae</taxon>
        <taxon>Mycenaceae</taxon>
        <taxon>Roridomyces</taxon>
    </lineage>
</organism>
<evidence type="ECO:0000313" key="2">
    <source>
        <dbReference type="EMBL" id="KAJ7650175.1"/>
    </source>
</evidence>
<dbReference type="EMBL" id="JARKIF010000001">
    <property type="protein sequence ID" value="KAJ7650175.1"/>
    <property type="molecule type" value="Genomic_DNA"/>
</dbReference>
<sequence>MFATLLTVALFAAPAFIGVSAADADAGSLTAPSSLTQCGALHLSWDNVKYPVDVAIVDAADPCGPVVADLGVHSVGSITWTVNMTSSTTKKYYISVVDDDENELWSDALEVQPSSDSSCFNNAVVNSSPSASAVVAPLPTETVGAAGAAVTNDPTTDGSSPLGAAGAGSSNGAGVLHMNPIMALGAVFAVAMML</sequence>
<dbReference type="AlphaFoldDB" id="A0AAD7G101"/>
<name>A0AAD7G101_9AGAR</name>
<protein>
    <recommendedName>
        <fullName evidence="4">GPI anchored protein</fullName>
    </recommendedName>
</protein>
<gene>
    <name evidence="2" type="ORF">FB45DRAFT_887163</name>
</gene>